<evidence type="ECO:0000313" key="1">
    <source>
        <dbReference type="EMBL" id="AHH99676.1"/>
    </source>
</evidence>
<evidence type="ECO:0000313" key="2">
    <source>
        <dbReference type="Proteomes" id="UP000019225"/>
    </source>
</evidence>
<dbReference type="AlphaFoldDB" id="W5WGH6"/>
<dbReference type="STRING" id="1449976.KALB_6316"/>
<accession>W5WGH6</accession>
<sequence length="218" mass="22164">MCAAVALGVQPSSARTAEPAQTTAAAPAADAPIPVRYRVDVRTTIKKLHSDLVAGPGTLDGSFVITAGGGSFRVDITGTLTLPPSRGYFVSFGFVPVTATVTLTPSDKVTAVLLDGKLTTTIKLGMRLSEVKVNGTPLDVGTHCESAQPLEITQSGAFSSPLTSGSIAGSYTIPPFHGCGATEDLDPLFTGLVSGPGNSVKTTLTFVCGGPTGCPQKQ</sequence>
<protein>
    <submittedName>
        <fullName evidence="1">Uncharacterized protein</fullName>
    </submittedName>
</protein>
<dbReference type="PATRIC" id="fig|1449976.3.peg.6337"/>
<dbReference type="EMBL" id="CP007155">
    <property type="protein sequence ID" value="AHH99676.1"/>
    <property type="molecule type" value="Genomic_DNA"/>
</dbReference>
<name>W5WGH6_9PSEU</name>
<organism evidence="1 2">
    <name type="scientific">Kutzneria albida DSM 43870</name>
    <dbReference type="NCBI Taxonomy" id="1449976"/>
    <lineage>
        <taxon>Bacteria</taxon>
        <taxon>Bacillati</taxon>
        <taxon>Actinomycetota</taxon>
        <taxon>Actinomycetes</taxon>
        <taxon>Pseudonocardiales</taxon>
        <taxon>Pseudonocardiaceae</taxon>
        <taxon>Kutzneria</taxon>
    </lineage>
</organism>
<reference evidence="1 2" key="1">
    <citation type="journal article" date="2014" name="BMC Genomics">
        <title>Complete genome sequence of producer of the glycopeptide antibiotic Aculeximycin Kutzneria albida DSM 43870T, a representative of minor genus of Pseudonocardiaceae.</title>
        <authorList>
            <person name="Rebets Y."/>
            <person name="Tokovenko B."/>
            <person name="Lushchyk I."/>
            <person name="Ruckert C."/>
            <person name="Zaburannyi N."/>
            <person name="Bechthold A."/>
            <person name="Kalinowski J."/>
            <person name="Luzhetskyy A."/>
        </authorList>
    </citation>
    <scope>NUCLEOTIDE SEQUENCE [LARGE SCALE GENOMIC DNA]</scope>
    <source>
        <strain evidence="1">DSM 43870</strain>
    </source>
</reference>
<keyword evidence="2" id="KW-1185">Reference proteome</keyword>
<proteinExistence type="predicted"/>
<dbReference type="eggNOG" id="ENOG5034CBK">
    <property type="taxonomic scope" value="Bacteria"/>
</dbReference>
<gene>
    <name evidence="1" type="ORF">KALB_6316</name>
</gene>
<dbReference type="HOGENOM" id="CLU_089990_0_0_11"/>
<dbReference type="Proteomes" id="UP000019225">
    <property type="component" value="Chromosome"/>
</dbReference>
<dbReference type="KEGG" id="kal:KALB_6316"/>